<dbReference type="RefSeq" id="WP_129340652.1">
    <property type="nucleotide sequence ID" value="NZ_JACIDD010000001.1"/>
</dbReference>
<proteinExistence type="predicted"/>
<dbReference type="OrthoDB" id="7561844at2"/>
<reference evidence="1 2" key="1">
    <citation type="submission" date="2019-01" db="EMBL/GenBank/DDBJ databases">
        <title>Sphingomonas mucosissima sp. nov. and Sphingomonas desiccabilis sp. nov., from biological soil crusts in the Colorado Plateau, USA.</title>
        <authorList>
            <person name="Zhu D."/>
        </authorList>
    </citation>
    <scope>NUCLEOTIDE SEQUENCE [LARGE SCALE GENOMIC DNA]</scope>
    <source>
        <strain evidence="1 2">CP1D</strain>
    </source>
</reference>
<accession>A0A4Q2J044</accession>
<evidence type="ECO:0008006" key="3">
    <source>
        <dbReference type="Google" id="ProtNLM"/>
    </source>
</evidence>
<gene>
    <name evidence="1" type="ORF">EO081_04225</name>
</gene>
<sequence length="172" mass="17675">MSIPTAAFLALALQSRAAAPAPAVAPGTIAVEVAEDASATDRLFTDAVTRALSDARFVPLPLDSHSRYVARVTVTRTESGTVAANAKEPPAMAAMGQVFVPLPSGKSQIRGLVATDLTVDILLRGGDAPVWSGRASTVQVEGSAADAAEAVATKLASALMRQFPRRDPVSVP</sequence>
<keyword evidence="2" id="KW-1185">Reference proteome</keyword>
<comment type="caution">
    <text evidence="1">The sequence shown here is derived from an EMBL/GenBank/DDBJ whole genome shotgun (WGS) entry which is preliminary data.</text>
</comment>
<dbReference type="EMBL" id="SDPT01000001">
    <property type="protein sequence ID" value="RXZ34871.1"/>
    <property type="molecule type" value="Genomic_DNA"/>
</dbReference>
<organism evidence="1 2">
    <name type="scientific">Sphingomonas desiccabilis</name>
    <dbReference type="NCBI Taxonomy" id="429134"/>
    <lineage>
        <taxon>Bacteria</taxon>
        <taxon>Pseudomonadati</taxon>
        <taxon>Pseudomonadota</taxon>
        <taxon>Alphaproteobacteria</taxon>
        <taxon>Sphingomonadales</taxon>
        <taxon>Sphingomonadaceae</taxon>
        <taxon>Sphingomonas</taxon>
    </lineage>
</organism>
<dbReference type="Proteomes" id="UP000292347">
    <property type="component" value="Unassembled WGS sequence"/>
</dbReference>
<evidence type="ECO:0000313" key="1">
    <source>
        <dbReference type="EMBL" id="RXZ34871.1"/>
    </source>
</evidence>
<protein>
    <recommendedName>
        <fullName evidence="3">DUF4136 domain-containing protein</fullName>
    </recommendedName>
</protein>
<name>A0A4Q2J044_9SPHN</name>
<dbReference type="AlphaFoldDB" id="A0A4Q2J044"/>
<evidence type="ECO:0000313" key="2">
    <source>
        <dbReference type="Proteomes" id="UP000292347"/>
    </source>
</evidence>